<evidence type="ECO:0000313" key="3">
    <source>
        <dbReference type="Proteomes" id="UP001596074"/>
    </source>
</evidence>
<keyword evidence="3" id="KW-1185">Reference proteome</keyword>
<protein>
    <submittedName>
        <fullName evidence="2">Uncharacterized protein</fullName>
    </submittedName>
</protein>
<evidence type="ECO:0000313" key="2">
    <source>
        <dbReference type="EMBL" id="MFC5746294.1"/>
    </source>
</evidence>
<reference evidence="3" key="1">
    <citation type="journal article" date="2019" name="Int. J. Syst. Evol. Microbiol.">
        <title>The Global Catalogue of Microorganisms (GCM) 10K type strain sequencing project: providing services to taxonomists for standard genome sequencing and annotation.</title>
        <authorList>
            <consortium name="The Broad Institute Genomics Platform"/>
            <consortium name="The Broad Institute Genome Sequencing Center for Infectious Disease"/>
            <person name="Wu L."/>
            <person name="Ma J."/>
        </authorList>
    </citation>
    <scope>NUCLEOTIDE SEQUENCE [LARGE SCALE GENOMIC DNA]</scope>
    <source>
        <strain evidence="3">KCTC 42087</strain>
    </source>
</reference>
<evidence type="ECO:0000256" key="1">
    <source>
        <dbReference type="SAM" id="MobiDB-lite"/>
    </source>
</evidence>
<feature type="region of interest" description="Disordered" evidence="1">
    <location>
        <begin position="269"/>
        <end position="290"/>
    </location>
</feature>
<sequence length="378" mass="41015">MEWFLAVILGPVISGLAGRIPDLIGFELRNRGVVGAAEEERRLIEIAERRDAAAREIQAREEHERRMLLERYRHRGEHYPLGVIGRLAEKISDGRPAVLVAPVSWHGLPAGRLPGLIHEALREVAGFSRYAELHTGAFVGDRTIRGSVGAAEISALEFPAHPAIVVWFEADGSDISAFAHLGSLFPAVDGAAGFPIRIARFGTGPGRPTRPDGGSLPTWQHIDLSEAGQPAEKVIAAAVAWFVLTCLEYHWQLRGFAGADLRGSVLAGRAPADAPADPPAGDAEPGTGGDVFGCRLEMELRELERRGFDHETAEFGDTRVALIVSDQDLELAFVLAPDYPLSPPMVFHVAGALRERMEIDAADWSAERTLLEIAEGFR</sequence>
<feature type="compositionally biased region" description="Low complexity" evidence="1">
    <location>
        <begin position="269"/>
        <end position="285"/>
    </location>
</feature>
<organism evidence="2 3">
    <name type="scientific">Actinomadura rugatobispora</name>
    <dbReference type="NCBI Taxonomy" id="1994"/>
    <lineage>
        <taxon>Bacteria</taxon>
        <taxon>Bacillati</taxon>
        <taxon>Actinomycetota</taxon>
        <taxon>Actinomycetes</taxon>
        <taxon>Streptosporangiales</taxon>
        <taxon>Thermomonosporaceae</taxon>
        <taxon>Actinomadura</taxon>
    </lineage>
</organism>
<name>A0ABW0ZX01_9ACTN</name>
<accession>A0ABW0ZX01</accession>
<dbReference type="EMBL" id="JBHSON010000013">
    <property type="protein sequence ID" value="MFC5746294.1"/>
    <property type="molecule type" value="Genomic_DNA"/>
</dbReference>
<comment type="caution">
    <text evidence="2">The sequence shown here is derived from an EMBL/GenBank/DDBJ whole genome shotgun (WGS) entry which is preliminary data.</text>
</comment>
<gene>
    <name evidence="2" type="ORF">ACFPZN_11795</name>
</gene>
<dbReference type="Proteomes" id="UP001596074">
    <property type="component" value="Unassembled WGS sequence"/>
</dbReference>
<proteinExistence type="predicted"/>
<dbReference type="RefSeq" id="WP_378281917.1">
    <property type="nucleotide sequence ID" value="NZ_JBHSON010000013.1"/>
</dbReference>